<evidence type="ECO:0000256" key="1">
    <source>
        <dbReference type="SAM" id="MobiDB-lite"/>
    </source>
</evidence>
<gene>
    <name evidence="2" type="ORF">CBYS24578_00018151</name>
</gene>
<comment type="caution">
    <text evidence="2">The sequence shown here is derived from an EMBL/GenBank/DDBJ whole genome shotgun (WGS) entry which is preliminary data.</text>
</comment>
<reference evidence="2" key="1">
    <citation type="submission" date="2021-10" db="EMBL/GenBank/DDBJ databases">
        <authorList>
            <person name="Piombo E."/>
        </authorList>
    </citation>
    <scope>NUCLEOTIDE SEQUENCE</scope>
</reference>
<evidence type="ECO:0000313" key="3">
    <source>
        <dbReference type="Proteomes" id="UP000754883"/>
    </source>
</evidence>
<proteinExistence type="predicted"/>
<feature type="region of interest" description="Disordered" evidence="1">
    <location>
        <begin position="1"/>
        <end position="24"/>
    </location>
</feature>
<protein>
    <submittedName>
        <fullName evidence="2">Uncharacterized protein</fullName>
    </submittedName>
</protein>
<organism evidence="2 3">
    <name type="scientific">Clonostachys byssicola</name>
    <dbReference type="NCBI Taxonomy" id="160290"/>
    <lineage>
        <taxon>Eukaryota</taxon>
        <taxon>Fungi</taxon>
        <taxon>Dikarya</taxon>
        <taxon>Ascomycota</taxon>
        <taxon>Pezizomycotina</taxon>
        <taxon>Sordariomycetes</taxon>
        <taxon>Hypocreomycetidae</taxon>
        <taxon>Hypocreales</taxon>
        <taxon>Bionectriaceae</taxon>
        <taxon>Clonostachys</taxon>
    </lineage>
</organism>
<dbReference type="EMBL" id="CABFNO020000839">
    <property type="protein sequence ID" value="CAG9962885.1"/>
    <property type="molecule type" value="Genomic_DNA"/>
</dbReference>
<accession>A0A9N9TYZ3</accession>
<sequence length="79" mass="8686">MAKRPTHTTSCRSSSCTRTPSPSSVRGAIQGVFHAMYNATSYAKQPKTQHSCICEKLVWLLQNRPDPSRPCAITPEPLA</sequence>
<evidence type="ECO:0000313" key="2">
    <source>
        <dbReference type="EMBL" id="CAG9962885.1"/>
    </source>
</evidence>
<dbReference type="Proteomes" id="UP000754883">
    <property type="component" value="Unassembled WGS sequence"/>
</dbReference>
<dbReference type="AlphaFoldDB" id="A0A9N9TYZ3"/>
<feature type="non-terminal residue" evidence="2">
    <location>
        <position position="79"/>
    </location>
</feature>
<keyword evidence="3" id="KW-1185">Reference proteome</keyword>
<name>A0A9N9TYZ3_9HYPO</name>
<feature type="compositionally biased region" description="Low complexity" evidence="1">
    <location>
        <begin position="7"/>
        <end position="24"/>
    </location>
</feature>